<feature type="transmembrane region" description="Helical" evidence="7">
    <location>
        <begin position="289"/>
        <end position="310"/>
    </location>
</feature>
<proteinExistence type="inferred from homology"/>
<comment type="caution">
    <text evidence="9">The sequence shown here is derived from an EMBL/GenBank/DDBJ whole genome shotgun (WGS) entry which is preliminary data.</text>
</comment>
<sequence>MTIGIPAGRQLCSLPDFHDRDRKGGFTMQKMLSNKKYIILFVLPGLVIYLAMFIFPIIYTAGLSFTDWEGIGAKEFVGLENYIKLISSDSVFHTGVKNTLVILVVAVIGQLLPAMLFAVLLWKFTKGTRFFRNAYFIPVILSTAAISLLWQKIYDPNYGVLNDILTRLGMSGLCRGWLTEEKTALIAVIIPIIWQYIGYHLIIIYAGLKGIPEQYEEAAKIDGASGFKAFFYVTLPLLRDIIKICVVLATVGGLKIFDNIYIMTGGGPYNLTTTIAIQMYKESFLKMQFGYGSAIAVLLSVICIAAFLIINKVMTKEAVEY</sequence>
<dbReference type="SUPFAM" id="SSF160964">
    <property type="entry name" value="MalF N-terminal region-like"/>
    <property type="match status" value="1"/>
</dbReference>
<dbReference type="Gene3D" id="1.20.58.370">
    <property type="entry name" value="MalF N-terminal region-like"/>
    <property type="match status" value="1"/>
</dbReference>
<organism evidence="9 10">
    <name type="scientific">Hungatella hathewayi</name>
    <dbReference type="NCBI Taxonomy" id="154046"/>
    <lineage>
        <taxon>Bacteria</taxon>
        <taxon>Bacillati</taxon>
        <taxon>Bacillota</taxon>
        <taxon>Clostridia</taxon>
        <taxon>Lachnospirales</taxon>
        <taxon>Lachnospiraceae</taxon>
        <taxon>Hungatella</taxon>
    </lineage>
</organism>
<protein>
    <submittedName>
        <fullName evidence="9">Sugar ABC transporter permease</fullName>
    </submittedName>
</protein>
<accession>A0A3E2WUY0</accession>
<feature type="domain" description="ABC transmembrane type-1" evidence="8">
    <location>
        <begin position="96"/>
        <end position="310"/>
    </location>
</feature>
<dbReference type="InterPro" id="IPR035277">
    <property type="entry name" value="MalF_N"/>
</dbReference>
<dbReference type="AlphaFoldDB" id="A0A3E2WUY0"/>
<dbReference type="Proteomes" id="UP000261111">
    <property type="component" value="Unassembled WGS sequence"/>
</dbReference>
<dbReference type="RefSeq" id="WP_049915355.1">
    <property type="nucleotide sequence ID" value="NZ_QVIA01000013.1"/>
</dbReference>
<dbReference type="GeneID" id="93332371"/>
<gene>
    <name evidence="9" type="ORF">DWX41_12695</name>
</gene>
<evidence type="ECO:0000256" key="6">
    <source>
        <dbReference type="ARBA" id="ARBA00023136"/>
    </source>
</evidence>
<evidence type="ECO:0000256" key="7">
    <source>
        <dbReference type="RuleBase" id="RU363032"/>
    </source>
</evidence>
<reference evidence="9 10" key="1">
    <citation type="submission" date="2018-08" db="EMBL/GenBank/DDBJ databases">
        <title>A genome reference for cultivated species of the human gut microbiota.</title>
        <authorList>
            <person name="Zou Y."/>
            <person name="Xue W."/>
            <person name="Luo G."/>
        </authorList>
    </citation>
    <scope>NUCLEOTIDE SEQUENCE [LARGE SCALE GENOMIC DNA]</scope>
    <source>
        <strain evidence="9 10">AF19-21</strain>
    </source>
</reference>
<dbReference type="GO" id="GO:0005886">
    <property type="term" value="C:plasma membrane"/>
    <property type="evidence" value="ECO:0007669"/>
    <property type="project" value="UniProtKB-SubCell"/>
</dbReference>
<keyword evidence="5 7" id="KW-1133">Transmembrane helix</keyword>
<evidence type="ECO:0000259" key="8">
    <source>
        <dbReference type="PROSITE" id="PS50928"/>
    </source>
</evidence>
<evidence type="ECO:0000256" key="1">
    <source>
        <dbReference type="ARBA" id="ARBA00004651"/>
    </source>
</evidence>
<dbReference type="PANTHER" id="PTHR30193:SF37">
    <property type="entry name" value="INNER MEMBRANE ABC TRANSPORTER PERMEASE PROTEIN YCJO"/>
    <property type="match status" value="1"/>
</dbReference>
<dbReference type="PANTHER" id="PTHR30193">
    <property type="entry name" value="ABC TRANSPORTER PERMEASE PROTEIN"/>
    <property type="match status" value="1"/>
</dbReference>
<comment type="similarity">
    <text evidence="7">Belongs to the binding-protein-dependent transport system permease family.</text>
</comment>
<evidence type="ECO:0000313" key="9">
    <source>
        <dbReference type="EMBL" id="RGC31230.1"/>
    </source>
</evidence>
<dbReference type="InterPro" id="IPR035906">
    <property type="entry name" value="MetI-like_sf"/>
</dbReference>
<feature type="transmembrane region" description="Helical" evidence="7">
    <location>
        <begin position="100"/>
        <end position="122"/>
    </location>
</feature>
<keyword evidence="4 7" id="KW-0812">Transmembrane</keyword>
<dbReference type="CDD" id="cd06261">
    <property type="entry name" value="TM_PBP2"/>
    <property type="match status" value="1"/>
</dbReference>
<dbReference type="SUPFAM" id="SSF161098">
    <property type="entry name" value="MetI-like"/>
    <property type="match status" value="1"/>
</dbReference>
<evidence type="ECO:0000313" key="10">
    <source>
        <dbReference type="Proteomes" id="UP000261111"/>
    </source>
</evidence>
<dbReference type="GO" id="GO:0055085">
    <property type="term" value="P:transmembrane transport"/>
    <property type="evidence" value="ECO:0007669"/>
    <property type="project" value="InterPro"/>
</dbReference>
<feature type="transmembrane region" description="Helical" evidence="7">
    <location>
        <begin position="134"/>
        <end position="153"/>
    </location>
</feature>
<feature type="transmembrane region" description="Helical" evidence="7">
    <location>
        <begin position="37"/>
        <end position="59"/>
    </location>
</feature>
<dbReference type="Gene3D" id="1.10.3720.10">
    <property type="entry name" value="MetI-like"/>
    <property type="match status" value="1"/>
</dbReference>
<dbReference type="InterPro" id="IPR051393">
    <property type="entry name" value="ABC_transporter_permease"/>
</dbReference>
<evidence type="ECO:0000256" key="5">
    <source>
        <dbReference type="ARBA" id="ARBA00022989"/>
    </source>
</evidence>
<dbReference type="Pfam" id="PF00528">
    <property type="entry name" value="BPD_transp_1"/>
    <property type="match status" value="1"/>
</dbReference>
<evidence type="ECO:0000256" key="4">
    <source>
        <dbReference type="ARBA" id="ARBA00022692"/>
    </source>
</evidence>
<evidence type="ECO:0000256" key="3">
    <source>
        <dbReference type="ARBA" id="ARBA00022475"/>
    </source>
</evidence>
<name>A0A3E2WUY0_9FIRM</name>
<keyword evidence="3" id="KW-1003">Cell membrane</keyword>
<dbReference type="PROSITE" id="PS50928">
    <property type="entry name" value="ABC_TM1"/>
    <property type="match status" value="1"/>
</dbReference>
<keyword evidence="2 7" id="KW-0813">Transport</keyword>
<keyword evidence="6 7" id="KW-0472">Membrane</keyword>
<evidence type="ECO:0000256" key="2">
    <source>
        <dbReference type="ARBA" id="ARBA00022448"/>
    </source>
</evidence>
<comment type="subcellular location">
    <subcellularLocation>
        <location evidence="1 7">Cell membrane</location>
        <topology evidence="1 7">Multi-pass membrane protein</topology>
    </subcellularLocation>
</comment>
<dbReference type="InterPro" id="IPR000515">
    <property type="entry name" value="MetI-like"/>
</dbReference>
<dbReference type="EMBL" id="QVIA01000013">
    <property type="protein sequence ID" value="RGC31230.1"/>
    <property type="molecule type" value="Genomic_DNA"/>
</dbReference>
<feature type="transmembrane region" description="Helical" evidence="7">
    <location>
        <begin position="229"/>
        <end position="254"/>
    </location>
</feature>
<feature type="transmembrane region" description="Helical" evidence="7">
    <location>
        <begin position="185"/>
        <end position="208"/>
    </location>
</feature>